<keyword evidence="2" id="KW-1185">Reference proteome</keyword>
<evidence type="ECO:0000313" key="1">
    <source>
        <dbReference type="EMBL" id="CAF9941093.1"/>
    </source>
</evidence>
<comment type="caution">
    <text evidence="1">The sequence shown here is derived from an EMBL/GenBank/DDBJ whole genome shotgun (WGS) entry which is preliminary data.</text>
</comment>
<gene>
    <name evidence="1" type="ORF">HETSPECPRED_002870</name>
</gene>
<name>A0A8H3J5W9_9LECA</name>
<proteinExistence type="predicted"/>
<dbReference type="AlphaFoldDB" id="A0A8H3J5W9"/>
<dbReference type="Proteomes" id="UP000664521">
    <property type="component" value="Unassembled WGS sequence"/>
</dbReference>
<sequence>MAGFSPASRGVISVVPTGIGPAAAMAAMPRRRSDDRWNFIAVDWICDLNGVGIRAEGEWFCKAVRFVSFTAILWDFGKYPTYDYQDSITRYNRQRNDLLDGQMSETDPPPAAKSHGTYIHPLLTFTSPQRSQPPKPPGPSTSIFLLSDRHDYFPALFLRMFLQDSSRPGSSRLTRYSMVHTPSARQRCVV</sequence>
<accession>A0A8H3J5W9</accession>
<protein>
    <submittedName>
        <fullName evidence="1">Uncharacterized protein</fullName>
    </submittedName>
</protein>
<reference evidence="1" key="1">
    <citation type="submission" date="2021-03" db="EMBL/GenBank/DDBJ databases">
        <authorList>
            <person name="Tagirdzhanova G."/>
        </authorList>
    </citation>
    <scope>NUCLEOTIDE SEQUENCE</scope>
</reference>
<dbReference type="EMBL" id="CAJPDS010000174">
    <property type="protein sequence ID" value="CAF9941093.1"/>
    <property type="molecule type" value="Genomic_DNA"/>
</dbReference>
<evidence type="ECO:0000313" key="2">
    <source>
        <dbReference type="Proteomes" id="UP000664521"/>
    </source>
</evidence>
<organism evidence="1 2">
    <name type="scientific">Heterodermia speciosa</name>
    <dbReference type="NCBI Taxonomy" id="116794"/>
    <lineage>
        <taxon>Eukaryota</taxon>
        <taxon>Fungi</taxon>
        <taxon>Dikarya</taxon>
        <taxon>Ascomycota</taxon>
        <taxon>Pezizomycotina</taxon>
        <taxon>Lecanoromycetes</taxon>
        <taxon>OSLEUM clade</taxon>
        <taxon>Lecanoromycetidae</taxon>
        <taxon>Caliciales</taxon>
        <taxon>Physciaceae</taxon>
        <taxon>Heterodermia</taxon>
    </lineage>
</organism>